<dbReference type="Proteomes" id="UP000002640">
    <property type="component" value="Unassembled WGS sequence"/>
</dbReference>
<reference evidence="1 2" key="1">
    <citation type="journal article" date="2006" name="Science">
        <title>Phytophthora genome sequences uncover evolutionary origins and mechanisms of pathogenesis.</title>
        <authorList>
            <person name="Tyler B.M."/>
            <person name="Tripathy S."/>
            <person name="Zhang X."/>
            <person name="Dehal P."/>
            <person name="Jiang R.H."/>
            <person name="Aerts A."/>
            <person name="Arredondo F.D."/>
            <person name="Baxter L."/>
            <person name="Bensasson D."/>
            <person name="Beynon J.L."/>
            <person name="Chapman J."/>
            <person name="Damasceno C.M."/>
            <person name="Dorrance A.E."/>
            <person name="Dou D."/>
            <person name="Dickerman A.W."/>
            <person name="Dubchak I.L."/>
            <person name="Garbelotto M."/>
            <person name="Gijzen M."/>
            <person name="Gordon S.G."/>
            <person name="Govers F."/>
            <person name="Grunwald N.J."/>
            <person name="Huang W."/>
            <person name="Ivors K.L."/>
            <person name="Jones R.W."/>
            <person name="Kamoun S."/>
            <person name="Krampis K."/>
            <person name="Lamour K.H."/>
            <person name="Lee M.K."/>
            <person name="McDonald W.H."/>
            <person name="Medina M."/>
            <person name="Meijer H.J."/>
            <person name="Nordberg E.K."/>
            <person name="Maclean D.J."/>
            <person name="Ospina-Giraldo M.D."/>
            <person name="Morris P.F."/>
            <person name="Phuntumart V."/>
            <person name="Putnam N.H."/>
            <person name="Rash S."/>
            <person name="Rose J.K."/>
            <person name="Sakihama Y."/>
            <person name="Salamov A.A."/>
            <person name="Savidor A."/>
            <person name="Scheuring C.F."/>
            <person name="Smith B.M."/>
            <person name="Sobral B.W."/>
            <person name="Terry A."/>
            <person name="Torto-Alalibo T.A."/>
            <person name="Win J."/>
            <person name="Xu Z."/>
            <person name="Zhang H."/>
            <person name="Grigoriev I.V."/>
            <person name="Rokhsar D.S."/>
            <person name="Boore J.L."/>
        </authorList>
    </citation>
    <scope>NUCLEOTIDE SEQUENCE [LARGE SCALE GENOMIC DNA]</scope>
    <source>
        <strain evidence="1 2">P6497</strain>
    </source>
</reference>
<dbReference type="KEGG" id="psoj:PHYSODRAFT_325567"/>
<dbReference type="GeneID" id="20645278"/>
<gene>
    <name evidence="1" type="ORF">PHYSODRAFT_325567</name>
</gene>
<accession>G4YWV3</accession>
<dbReference type="InParanoid" id="G4YWV3"/>
<keyword evidence="2" id="KW-1185">Reference proteome</keyword>
<dbReference type="EMBL" id="JH159152">
    <property type="protein sequence ID" value="EGZ24451.1"/>
    <property type="molecule type" value="Genomic_DNA"/>
</dbReference>
<organism evidence="1 2">
    <name type="scientific">Phytophthora sojae (strain P6497)</name>
    <name type="common">Soybean stem and root rot agent</name>
    <name type="synonym">Phytophthora megasperma f. sp. glycines</name>
    <dbReference type="NCBI Taxonomy" id="1094619"/>
    <lineage>
        <taxon>Eukaryota</taxon>
        <taxon>Sar</taxon>
        <taxon>Stramenopiles</taxon>
        <taxon>Oomycota</taxon>
        <taxon>Peronosporomycetes</taxon>
        <taxon>Peronosporales</taxon>
        <taxon>Peronosporaceae</taxon>
        <taxon>Phytophthora</taxon>
    </lineage>
</organism>
<proteinExistence type="predicted"/>
<dbReference type="AlphaFoldDB" id="G4YWV3"/>
<dbReference type="RefSeq" id="XP_009519739.1">
    <property type="nucleotide sequence ID" value="XM_009521444.1"/>
</dbReference>
<sequence>MKMKVRRAAFSLITVTGAYVRAQVALAAQGELGLHLVLNRCCYKHGWGGCCSIAPSLGAAEIAAAQISSAGARSAAGDAASEVKPSECGAALEALWLDGGSFAAGIPEFVVVVLRIADSLADSGDHKTAALKRLAHIGDHVCDLGAVGDCQAGADPIAPGVIMCGPRPRIEAEACESRLEVLPGPALESNGGRNTHFAAARELGQREPHPVWLWPLAASKSLL</sequence>
<protein>
    <submittedName>
        <fullName evidence="1">Uncharacterized protein</fullName>
    </submittedName>
</protein>
<name>G4YWV3_PHYSP</name>
<evidence type="ECO:0000313" key="2">
    <source>
        <dbReference type="Proteomes" id="UP000002640"/>
    </source>
</evidence>
<evidence type="ECO:0000313" key="1">
    <source>
        <dbReference type="EMBL" id="EGZ24451.1"/>
    </source>
</evidence>